<dbReference type="InterPro" id="IPR027752">
    <property type="entry name" value="TTLL10"/>
</dbReference>
<dbReference type="GO" id="GO:0070737">
    <property type="term" value="F:protein-glycine ligase activity, elongating"/>
    <property type="evidence" value="ECO:0007669"/>
    <property type="project" value="TreeGrafter"/>
</dbReference>
<evidence type="ECO:0000313" key="1">
    <source>
        <dbReference type="Ensembl" id="ENSSFOP00015009934.2"/>
    </source>
</evidence>
<reference evidence="1" key="3">
    <citation type="submission" date="2025-09" db="UniProtKB">
        <authorList>
            <consortium name="Ensembl"/>
        </authorList>
    </citation>
    <scope>IDENTIFICATION</scope>
</reference>
<dbReference type="PANTHER" id="PTHR46810:SF1">
    <property type="entry name" value="INACTIVE POLYGLYCYLASE TTLL10"/>
    <property type="match status" value="1"/>
</dbReference>
<proteinExistence type="predicted"/>
<reference evidence="1 2" key="1">
    <citation type="submission" date="2019-04" db="EMBL/GenBank/DDBJ databases">
        <authorList>
            <consortium name="Wellcome Sanger Institute Data Sharing"/>
        </authorList>
    </citation>
    <scope>NUCLEOTIDE SEQUENCE [LARGE SCALE GENOMIC DNA]</scope>
</reference>
<sequence>GYLHTAFILQYGMLQIISYTEFIVSGDNATREDYTLKWCETKSVLTYYNFREGEQLLYQIPNNKVLTTKIGLLNSLRDYEKASRTTKSKMTSHAE</sequence>
<dbReference type="Proteomes" id="UP000694397">
    <property type="component" value="Chromosome 25"/>
</dbReference>
<dbReference type="AlphaFoldDB" id="A0A8C9RAJ6"/>
<dbReference type="GeneTree" id="ENSGT00940000160919"/>
<organism evidence="1 2">
    <name type="scientific">Scleropages formosus</name>
    <name type="common">Asian bonytongue</name>
    <name type="synonym">Osteoglossum formosum</name>
    <dbReference type="NCBI Taxonomy" id="113540"/>
    <lineage>
        <taxon>Eukaryota</taxon>
        <taxon>Metazoa</taxon>
        <taxon>Chordata</taxon>
        <taxon>Craniata</taxon>
        <taxon>Vertebrata</taxon>
        <taxon>Euteleostomi</taxon>
        <taxon>Actinopterygii</taxon>
        <taxon>Neopterygii</taxon>
        <taxon>Teleostei</taxon>
        <taxon>Osteoglossocephala</taxon>
        <taxon>Osteoglossomorpha</taxon>
        <taxon>Osteoglossiformes</taxon>
        <taxon>Osteoglossidae</taxon>
        <taxon>Scleropages</taxon>
    </lineage>
</organism>
<name>A0A8C9RAJ6_SCLFO</name>
<evidence type="ECO:0000313" key="2">
    <source>
        <dbReference type="Proteomes" id="UP000694397"/>
    </source>
</evidence>
<gene>
    <name evidence="1" type="primary">TTLL10</name>
    <name evidence="1" type="synonym">ttll10</name>
</gene>
<protein>
    <submittedName>
        <fullName evidence="1">Tubulin tyrosine ligase like 10</fullName>
    </submittedName>
</protein>
<accession>A0A8C9RAJ6</accession>
<dbReference type="PANTHER" id="PTHR46810">
    <property type="entry name" value="INACTIVE POLYGLYCYLASE TTLL10"/>
    <property type="match status" value="1"/>
</dbReference>
<reference evidence="1" key="2">
    <citation type="submission" date="2025-08" db="UniProtKB">
        <authorList>
            <consortium name="Ensembl"/>
        </authorList>
    </citation>
    <scope>IDENTIFICATION</scope>
</reference>
<keyword evidence="2" id="KW-1185">Reference proteome</keyword>
<dbReference type="Ensembl" id="ENSSFOT00015010072.2">
    <property type="protein sequence ID" value="ENSSFOP00015009934.2"/>
    <property type="gene ID" value="ENSSFOG00015006407.2"/>
</dbReference>